<sequence length="544" mass="62641">MGGAETSSFGSNNDDGLIPRFLHDLFDTLRNEDNLKTTARISFLEIYCDEIRDLLVDGGERPQHSEKSASRLIVHEDDYDVWVEGLQQIEVENVDEALTLLKAGRQRQTTAVQALNEQSSRSHVVYTLDILRVFASEMKHAKLTFVDLAGSERAKKILLESQGMKEGSHINTLGNVINVLGSRERLLLQRPNSVAANDRRGITKNSNISTPTPVHVPYRSSKLTRLLRDALGGNSETLFMYDKHKQVRQIATNKAVCGIKSRKMPSQPISKRVMINQSTQYEYQRKFPVDYVLLSPSQIFREVHSQKQTKLTNAPSPWPRRRRLDVLHNDRSPSAALGSFNTSKEKNSACCKTRNVLQDILQHTQQLIGNRPDLNGKAEFDAEEKEEQSSLSFDEFVDRMTELYDKQNRLYHVVRRHTQRFRHLASLLGVLDIGNQISELSKYTLENQQDALVQHLETLERLAADRLWTRLQHRETAIENYAEAWNVKLTEAFISEDQYETCMPWHTHREDHEYFQHHILPFILNGWISVTQSNLDCEQLWLTL</sequence>
<dbReference type="SUPFAM" id="SSF52540">
    <property type="entry name" value="P-loop containing nucleoside triphosphate hydrolases"/>
    <property type="match status" value="1"/>
</dbReference>
<comment type="caution">
    <text evidence="6">Lacks conserved residue(s) required for the propagation of feature annotation.</text>
</comment>
<dbReference type="GO" id="GO:0005874">
    <property type="term" value="C:microtubule"/>
    <property type="evidence" value="ECO:0007669"/>
    <property type="project" value="UniProtKB-KW"/>
</dbReference>
<accession>A0A225W327</accession>
<keyword evidence="7" id="KW-0505">Motor protein</keyword>
<evidence type="ECO:0000256" key="4">
    <source>
        <dbReference type="ARBA" id="ARBA00022840"/>
    </source>
</evidence>
<evidence type="ECO:0000256" key="3">
    <source>
        <dbReference type="ARBA" id="ARBA00022741"/>
    </source>
</evidence>
<dbReference type="STRING" id="4795.A0A225W327"/>
<dbReference type="PANTHER" id="PTHR47969">
    <property type="entry name" value="CHROMOSOME-ASSOCIATED KINESIN KIF4A-RELATED"/>
    <property type="match status" value="1"/>
</dbReference>
<dbReference type="PROSITE" id="PS50067">
    <property type="entry name" value="KINESIN_MOTOR_2"/>
    <property type="match status" value="1"/>
</dbReference>
<dbReference type="GO" id="GO:0007018">
    <property type="term" value="P:microtubule-based movement"/>
    <property type="evidence" value="ECO:0007669"/>
    <property type="project" value="InterPro"/>
</dbReference>
<gene>
    <name evidence="9" type="ORF">PHMEG_00014953</name>
</gene>
<evidence type="ECO:0000256" key="6">
    <source>
        <dbReference type="PROSITE-ProRule" id="PRU00283"/>
    </source>
</evidence>
<name>A0A225W327_9STRA</name>
<keyword evidence="7" id="KW-0493">Microtubule</keyword>
<dbReference type="GO" id="GO:0005737">
    <property type="term" value="C:cytoplasm"/>
    <property type="evidence" value="ECO:0007669"/>
    <property type="project" value="UniProtKB-SubCell"/>
</dbReference>
<keyword evidence="10" id="KW-1185">Reference proteome</keyword>
<dbReference type="InterPro" id="IPR001752">
    <property type="entry name" value="Kinesin_motor_dom"/>
</dbReference>
<evidence type="ECO:0000313" key="10">
    <source>
        <dbReference type="Proteomes" id="UP000198211"/>
    </source>
</evidence>
<organism evidence="9 10">
    <name type="scientific">Phytophthora megakarya</name>
    <dbReference type="NCBI Taxonomy" id="4795"/>
    <lineage>
        <taxon>Eukaryota</taxon>
        <taxon>Sar</taxon>
        <taxon>Stramenopiles</taxon>
        <taxon>Oomycota</taxon>
        <taxon>Peronosporomycetes</taxon>
        <taxon>Peronosporales</taxon>
        <taxon>Peronosporaceae</taxon>
        <taxon>Phytophthora</taxon>
    </lineage>
</organism>
<dbReference type="InterPro" id="IPR027417">
    <property type="entry name" value="P-loop_NTPase"/>
</dbReference>
<dbReference type="PRINTS" id="PR00380">
    <property type="entry name" value="KINESINHEAVY"/>
</dbReference>
<dbReference type="GO" id="GO:0005524">
    <property type="term" value="F:ATP binding"/>
    <property type="evidence" value="ECO:0007669"/>
    <property type="project" value="UniProtKB-KW"/>
</dbReference>
<dbReference type="OrthoDB" id="3176171at2759"/>
<dbReference type="GO" id="GO:0003777">
    <property type="term" value="F:microtubule motor activity"/>
    <property type="evidence" value="ECO:0007669"/>
    <property type="project" value="InterPro"/>
</dbReference>
<proteinExistence type="inferred from homology"/>
<comment type="caution">
    <text evidence="9">The sequence shown here is derived from an EMBL/GenBank/DDBJ whole genome shotgun (WGS) entry which is preliminary data.</text>
</comment>
<comment type="subcellular location">
    <subcellularLocation>
        <location evidence="1">Cytoplasm</location>
    </subcellularLocation>
</comment>
<evidence type="ECO:0000256" key="1">
    <source>
        <dbReference type="ARBA" id="ARBA00004496"/>
    </source>
</evidence>
<dbReference type="GO" id="GO:0008017">
    <property type="term" value="F:microtubule binding"/>
    <property type="evidence" value="ECO:0007669"/>
    <property type="project" value="InterPro"/>
</dbReference>
<dbReference type="Proteomes" id="UP000198211">
    <property type="component" value="Unassembled WGS sequence"/>
</dbReference>
<dbReference type="InterPro" id="IPR027640">
    <property type="entry name" value="Kinesin-like_fam"/>
</dbReference>
<evidence type="ECO:0000313" key="9">
    <source>
        <dbReference type="EMBL" id="OWZ11952.1"/>
    </source>
</evidence>
<dbReference type="SMART" id="SM00129">
    <property type="entry name" value="KISc"/>
    <property type="match status" value="1"/>
</dbReference>
<protein>
    <recommendedName>
        <fullName evidence="7">Kinesin-like protein</fullName>
    </recommendedName>
</protein>
<evidence type="ECO:0000256" key="2">
    <source>
        <dbReference type="ARBA" id="ARBA00022490"/>
    </source>
</evidence>
<dbReference type="AlphaFoldDB" id="A0A225W327"/>
<evidence type="ECO:0000259" key="8">
    <source>
        <dbReference type="PROSITE" id="PS50067"/>
    </source>
</evidence>
<dbReference type="Pfam" id="PF00225">
    <property type="entry name" value="Kinesin"/>
    <property type="match status" value="1"/>
</dbReference>
<dbReference type="InterPro" id="IPR036961">
    <property type="entry name" value="Kinesin_motor_dom_sf"/>
</dbReference>
<feature type="domain" description="Kinesin motor" evidence="8">
    <location>
        <begin position="1"/>
        <end position="239"/>
    </location>
</feature>
<reference evidence="10" key="1">
    <citation type="submission" date="2017-03" db="EMBL/GenBank/DDBJ databases">
        <title>Phytopthora megakarya and P. palmivora, two closely related causual agents of cacao black pod achieved similar genome size and gene model numbers by different mechanisms.</title>
        <authorList>
            <person name="Ali S."/>
            <person name="Shao J."/>
            <person name="Larry D.J."/>
            <person name="Kronmiller B."/>
            <person name="Shen D."/>
            <person name="Strem M.D."/>
            <person name="Melnick R.L."/>
            <person name="Guiltinan M.J."/>
            <person name="Tyler B.M."/>
            <person name="Meinhardt L.W."/>
            <person name="Bailey B.A."/>
        </authorList>
    </citation>
    <scope>NUCLEOTIDE SEQUENCE [LARGE SCALE GENOMIC DNA]</scope>
    <source>
        <strain evidence="10">zdho120</strain>
    </source>
</reference>
<keyword evidence="4 7" id="KW-0067">ATP-binding</keyword>
<dbReference type="Gene3D" id="3.40.850.10">
    <property type="entry name" value="Kinesin motor domain"/>
    <property type="match status" value="1"/>
</dbReference>
<dbReference type="InterPro" id="IPR019821">
    <property type="entry name" value="Kinesin_motor_CS"/>
</dbReference>
<evidence type="ECO:0000256" key="7">
    <source>
        <dbReference type="RuleBase" id="RU000394"/>
    </source>
</evidence>
<dbReference type="PROSITE" id="PS00411">
    <property type="entry name" value="KINESIN_MOTOR_1"/>
    <property type="match status" value="1"/>
</dbReference>
<dbReference type="GO" id="GO:0051231">
    <property type="term" value="P:spindle elongation"/>
    <property type="evidence" value="ECO:0007669"/>
    <property type="project" value="TreeGrafter"/>
</dbReference>
<keyword evidence="3 7" id="KW-0547">Nucleotide-binding</keyword>
<keyword evidence="2" id="KW-0963">Cytoplasm</keyword>
<dbReference type="PANTHER" id="PTHR47969:SF15">
    <property type="entry name" value="CHROMOSOME-ASSOCIATED KINESIN KIF4A-RELATED"/>
    <property type="match status" value="1"/>
</dbReference>
<evidence type="ECO:0000256" key="5">
    <source>
        <dbReference type="ARBA" id="ARBA00023054"/>
    </source>
</evidence>
<dbReference type="EMBL" id="NBNE01001983">
    <property type="protein sequence ID" value="OWZ11952.1"/>
    <property type="molecule type" value="Genomic_DNA"/>
</dbReference>
<keyword evidence="5" id="KW-0175">Coiled coil</keyword>
<dbReference type="GO" id="GO:0007052">
    <property type="term" value="P:mitotic spindle organization"/>
    <property type="evidence" value="ECO:0007669"/>
    <property type="project" value="TreeGrafter"/>
</dbReference>
<comment type="similarity">
    <text evidence="6 7">Belongs to the TRAFAC class myosin-kinesin ATPase superfamily. Kinesin family.</text>
</comment>
<dbReference type="GO" id="GO:0005875">
    <property type="term" value="C:microtubule associated complex"/>
    <property type="evidence" value="ECO:0007669"/>
    <property type="project" value="TreeGrafter"/>
</dbReference>